<feature type="domain" description="Beta-lactamase-related" evidence="1">
    <location>
        <begin position="31"/>
        <end position="324"/>
    </location>
</feature>
<reference evidence="2 3" key="1">
    <citation type="submission" date="2017-07" db="EMBL/GenBank/DDBJ databases">
        <title>Genome sequencing and assembly of Paenibacillus rigui.</title>
        <authorList>
            <person name="Mayilraj S."/>
        </authorList>
    </citation>
    <scope>NUCLEOTIDE SEQUENCE [LARGE SCALE GENOMIC DNA]</scope>
    <source>
        <strain evidence="2 3">JCM 16352</strain>
    </source>
</reference>
<evidence type="ECO:0000313" key="3">
    <source>
        <dbReference type="Proteomes" id="UP000215509"/>
    </source>
</evidence>
<evidence type="ECO:0000313" key="2">
    <source>
        <dbReference type="EMBL" id="OXM83353.1"/>
    </source>
</evidence>
<dbReference type="AlphaFoldDB" id="A0A229UJ01"/>
<evidence type="ECO:0000259" key="1">
    <source>
        <dbReference type="Pfam" id="PF00144"/>
    </source>
</evidence>
<protein>
    <submittedName>
        <fullName evidence="2">Penicillin-binding protein</fullName>
    </submittedName>
</protein>
<dbReference type="SUPFAM" id="SSF56601">
    <property type="entry name" value="beta-lactamase/transpeptidase-like"/>
    <property type="match status" value="1"/>
</dbReference>
<accession>A0A229UJ01</accession>
<dbReference type="EMBL" id="NMQW01000049">
    <property type="protein sequence ID" value="OXM83353.1"/>
    <property type="molecule type" value="Genomic_DNA"/>
</dbReference>
<dbReference type="InterPro" id="IPR050789">
    <property type="entry name" value="Diverse_Enzym_Activities"/>
</dbReference>
<organism evidence="2 3">
    <name type="scientific">Paenibacillus rigui</name>
    <dbReference type="NCBI Taxonomy" id="554312"/>
    <lineage>
        <taxon>Bacteria</taxon>
        <taxon>Bacillati</taxon>
        <taxon>Bacillota</taxon>
        <taxon>Bacilli</taxon>
        <taxon>Bacillales</taxon>
        <taxon>Paenibacillaceae</taxon>
        <taxon>Paenibacillus</taxon>
    </lineage>
</organism>
<dbReference type="PANTHER" id="PTHR43283:SF7">
    <property type="entry name" value="BETA-LACTAMASE-RELATED DOMAIN-CONTAINING PROTEIN"/>
    <property type="match status" value="1"/>
</dbReference>
<gene>
    <name evidence="2" type="ORF">CF651_26690</name>
</gene>
<name>A0A229UJ01_9BACL</name>
<dbReference type="PANTHER" id="PTHR43283">
    <property type="entry name" value="BETA-LACTAMASE-RELATED"/>
    <property type="match status" value="1"/>
</dbReference>
<dbReference type="Pfam" id="PF00144">
    <property type="entry name" value="Beta-lactamase"/>
    <property type="match status" value="1"/>
</dbReference>
<sequence>MTVCSGRRRSMESRFQQLADYVYDVQLRIGATAAALYVLQNNRIVHESYSGRHNEDEHSRIVDVHTQFNVGSVRKTYLALAISLLIEQGRIESIDDPLSRYLDKLPECTNDVTLRHLLTHTHGLMEREGKLIQEFPAGNGWAYRNAGIAMLFEIVFRLTGMTLSEFMTEAVFEPYGLRETGWRNTPYEQLIYNYYSRPDNWVGPNNSTAGDQSNLFVSARDLAQWGQLHLRCGAAWDGRQVLPINVFERVTALQTPKVVPAHKPRNGFIWWLQHATPLNQIGEHVPAGSYQALGITGCAVLVIPVYNVVAVRMYNQLFKPVDYDYLKDIRTFGNLVSDAAKSFN</sequence>
<proteinExistence type="predicted"/>
<dbReference type="Gene3D" id="3.40.710.10">
    <property type="entry name" value="DD-peptidase/beta-lactamase superfamily"/>
    <property type="match status" value="1"/>
</dbReference>
<dbReference type="Proteomes" id="UP000215509">
    <property type="component" value="Unassembled WGS sequence"/>
</dbReference>
<dbReference type="InterPro" id="IPR001466">
    <property type="entry name" value="Beta-lactam-related"/>
</dbReference>
<dbReference type="InterPro" id="IPR012338">
    <property type="entry name" value="Beta-lactam/transpept-like"/>
</dbReference>
<keyword evidence="3" id="KW-1185">Reference proteome</keyword>
<comment type="caution">
    <text evidence="2">The sequence shown here is derived from an EMBL/GenBank/DDBJ whole genome shotgun (WGS) entry which is preliminary data.</text>
</comment>
<dbReference type="OrthoDB" id="2356735at2"/>